<organism evidence="2 3">
    <name type="scientific">Exocentrus adspersus</name>
    <dbReference type="NCBI Taxonomy" id="1586481"/>
    <lineage>
        <taxon>Eukaryota</taxon>
        <taxon>Metazoa</taxon>
        <taxon>Ecdysozoa</taxon>
        <taxon>Arthropoda</taxon>
        <taxon>Hexapoda</taxon>
        <taxon>Insecta</taxon>
        <taxon>Pterygota</taxon>
        <taxon>Neoptera</taxon>
        <taxon>Endopterygota</taxon>
        <taxon>Coleoptera</taxon>
        <taxon>Polyphaga</taxon>
        <taxon>Cucujiformia</taxon>
        <taxon>Chrysomeloidea</taxon>
        <taxon>Cerambycidae</taxon>
        <taxon>Lamiinae</taxon>
        <taxon>Acanthocinini</taxon>
        <taxon>Exocentrus</taxon>
    </lineage>
</organism>
<evidence type="ECO:0000313" key="2">
    <source>
        <dbReference type="EMBL" id="KAJ8924281.1"/>
    </source>
</evidence>
<accession>A0AAV8WEY6</accession>
<dbReference type="Pfam" id="PF05699">
    <property type="entry name" value="Dimer_Tnp_hAT"/>
    <property type="match status" value="1"/>
</dbReference>
<evidence type="ECO:0000313" key="3">
    <source>
        <dbReference type="Proteomes" id="UP001159042"/>
    </source>
</evidence>
<dbReference type="Proteomes" id="UP001159042">
    <property type="component" value="Unassembled WGS sequence"/>
</dbReference>
<protein>
    <recommendedName>
        <fullName evidence="1">HAT C-terminal dimerisation domain-containing protein</fullName>
    </recommendedName>
</protein>
<keyword evidence="3" id="KW-1185">Reference proteome</keyword>
<dbReference type="InterPro" id="IPR008906">
    <property type="entry name" value="HATC_C_dom"/>
</dbReference>
<sequence length="358" mass="41641">MSEEINSVQYLLKNWPIPYEQKLLVKEKGRPTPILNISYMNTALEVDDTTDSSNHQQMVMIVRYVFNGEIFEQCLERLRDEEGVDNNTINEACGLLNHLTSPEFLYWLKLFNFIMPHVEVFFLQCQTHGIENMQLEEAVAQFETQIIRIRSITGNIRVEGEEEPPSKKQRTSFAETRAEVAKEVCNNIRTQIKDRFNFKKHLAAVKLFDSKNFQTYRQTFPTLDFSETVVAYPLLNIAKLKTELDAIYNRDDMCAVDGVLPLLTFINDNNLKKVFSETYKLLDIICTTPMATTESERCFSTLQRVKTFLRSTVTEDRLDALAILATEKKFIQSIPDFDNKVIEVFCNRKEKSLDFLYK</sequence>
<dbReference type="PANTHER" id="PTHR45749:SF37">
    <property type="entry name" value="OS05G0311600 PROTEIN"/>
    <property type="match status" value="1"/>
</dbReference>
<dbReference type="EMBL" id="JANEYG010000003">
    <property type="protein sequence ID" value="KAJ8924281.1"/>
    <property type="molecule type" value="Genomic_DNA"/>
</dbReference>
<dbReference type="PANTHER" id="PTHR45749">
    <property type="match status" value="1"/>
</dbReference>
<name>A0AAV8WEY6_9CUCU</name>
<comment type="caution">
    <text evidence="2">The sequence shown here is derived from an EMBL/GenBank/DDBJ whole genome shotgun (WGS) entry which is preliminary data.</text>
</comment>
<proteinExistence type="predicted"/>
<dbReference type="AlphaFoldDB" id="A0AAV8WEY6"/>
<gene>
    <name evidence="2" type="ORF">NQ315_007073</name>
</gene>
<reference evidence="2 3" key="1">
    <citation type="journal article" date="2023" name="Insect Mol. Biol.">
        <title>Genome sequencing provides insights into the evolution of gene families encoding plant cell wall-degrading enzymes in longhorned beetles.</title>
        <authorList>
            <person name="Shin N.R."/>
            <person name="Okamura Y."/>
            <person name="Kirsch R."/>
            <person name="Pauchet Y."/>
        </authorList>
    </citation>
    <scope>NUCLEOTIDE SEQUENCE [LARGE SCALE GENOMIC DNA]</scope>
    <source>
        <strain evidence="2">EAD_L_NR</strain>
    </source>
</reference>
<evidence type="ECO:0000259" key="1">
    <source>
        <dbReference type="Pfam" id="PF05699"/>
    </source>
</evidence>
<dbReference type="GO" id="GO:0046983">
    <property type="term" value="F:protein dimerization activity"/>
    <property type="evidence" value="ECO:0007669"/>
    <property type="project" value="InterPro"/>
</dbReference>
<feature type="domain" description="HAT C-terminal dimerisation" evidence="1">
    <location>
        <begin position="273"/>
        <end position="328"/>
    </location>
</feature>